<feature type="domain" description="TonB-dependent receptor plug" evidence="15">
    <location>
        <begin position="45"/>
        <end position="149"/>
    </location>
</feature>
<dbReference type="Gene3D" id="2.40.170.20">
    <property type="entry name" value="TonB-dependent receptor, beta-barrel domain"/>
    <property type="match status" value="1"/>
</dbReference>
<protein>
    <submittedName>
        <fullName evidence="16">TonB-dependent receptor</fullName>
    </submittedName>
</protein>
<name>A0A227KIQ2_9BURK</name>
<gene>
    <name evidence="16" type="ORF">ADH67_07660</name>
</gene>
<dbReference type="GO" id="GO:0044718">
    <property type="term" value="P:siderophore transmembrane transport"/>
    <property type="evidence" value="ECO:0007669"/>
    <property type="project" value="TreeGrafter"/>
</dbReference>
<feature type="chain" id="PRO_5011254646" evidence="13">
    <location>
        <begin position="25"/>
        <end position="713"/>
    </location>
</feature>
<sequence>MKNIVKLSVLCAATLSACWSLSHAQEVHKTGEVKVTAGRVEQQLLDIPMSVSVLTAEEIRDSSARNIGELLADVPDVEVGGDGSQGLKRIKIRGENEYRSLILIDGQKVSEHKSMSGPALLIDPSSVERIEVIKGPASVLYGSDAIGGVINIITKKGSKKPFEAEASVGWNGAGHGWSESVSLGGSAKGFKYQLDAGYQSHGNIKTPKGYQKNTEFRQKNLGAFLSYDLTDNFTVGMHADIFDSKINSSSWTYENDPDSDFFVKIPKWRRDKISLFAEVKDINEYLTRLRVDGYWQKNHKMMQNYVSQSEKSPKSSMSVTTDSHADNRIKTLGSSLQADWQLGDNNFLITRYEFSQDRLTANTEADFAMSMKMTGMPRPMLDQSYVTDRYVKGKETTNAIFAAMETTLPHDFSLNYGVRYTWVSSELSKATSFRNGYKTTPAGTTVFNNTAVNDSGTPGSENNSRPVFNLGVIWKGLDNTSLRAQWAQGFRVPNLQEKFLINSMGGGTVYGNPNLKPEKSNNFEIGARYSTDLMDIDAALFYNLSDDYISTEIVGDADSGISRYVNADKAKTFGSELSLNLRATENLNPYFSLSWIKRKTEWADGTSTYASGTPEFTARYGLRTIYPLFNGKWTTDTYLRSSTAKKSYSLSTKETTRIAGYTTLNFATAYHFGPKQAFSANFEVLNITNQLYGYETSIYEPGRRFNLKLTARY</sequence>
<evidence type="ECO:0000256" key="2">
    <source>
        <dbReference type="ARBA" id="ARBA00009810"/>
    </source>
</evidence>
<feature type="domain" description="TonB-dependent receptor-like beta-barrel" evidence="14">
    <location>
        <begin position="223"/>
        <end position="687"/>
    </location>
</feature>
<keyword evidence="4 11" id="KW-1134">Transmembrane beta strand</keyword>
<keyword evidence="6 13" id="KW-0732">Signal</keyword>
<evidence type="ECO:0000256" key="5">
    <source>
        <dbReference type="ARBA" id="ARBA00022692"/>
    </source>
</evidence>
<dbReference type="GO" id="GO:0015344">
    <property type="term" value="F:siderophore uptake transmembrane transporter activity"/>
    <property type="evidence" value="ECO:0007669"/>
    <property type="project" value="TreeGrafter"/>
</dbReference>
<proteinExistence type="inferred from homology"/>
<dbReference type="Proteomes" id="UP000214610">
    <property type="component" value="Unassembled WGS sequence"/>
</dbReference>
<evidence type="ECO:0000256" key="10">
    <source>
        <dbReference type="ARBA" id="ARBA00023237"/>
    </source>
</evidence>
<evidence type="ECO:0000313" key="16">
    <source>
        <dbReference type="EMBL" id="OXE47653.1"/>
    </source>
</evidence>
<evidence type="ECO:0000256" key="1">
    <source>
        <dbReference type="ARBA" id="ARBA00004571"/>
    </source>
</evidence>
<dbReference type="Pfam" id="PF07715">
    <property type="entry name" value="Plug"/>
    <property type="match status" value="1"/>
</dbReference>
<dbReference type="InterPro" id="IPR036942">
    <property type="entry name" value="Beta-barrel_TonB_sf"/>
</dbReference>
<evidence type="ECO:0000256" key="3">
    <source>
        <dbReference type="ARBA" id="ARBA00022448"/>
    </source>
</evidence>
<keyword evidence="5 11" id="KW-0812">Transmembrane</keyword>
<keyword evidence="9 16" id="KW-0675">Receptor</keyword>
<dbReference type="PANTHER" id="PTHR30069">
    <property type="entry name" value="TONB-DEPENDENT OUTER MEMBRANE RECEPTOR"/>
    <property type="match status" value="1"/>
</dbReference>
<dbReference type="PROSITE" id="PS52016">
    <property type="entry name" value="TONB_DEPENDENT_REC_3"/>
    <property type="match status" value="1"/>
</dbReference>
<feature type="signal peptide" evidence="13">
    <location>
        <begin position="1"/>
        <end position="24"/>
    </location>
</feature>
<evidence type="ECO:0000259" key="14">
    <source>
        <dbReference type="Pfam" id="PF00593"/>
    </source>
</evidence>
<keyword evidence="17" id="KW-1185">Reference proteome</keyword>
<dbReference type="GO" id="GO:0009279">
    <property type="term" value="C:cell outer membrane"/>
    <property type="evidence" value="ECO:0007669"/>
    <property type="project" value="UniProtKB-SubCell"/>
</dbReference>
<dbReference type="CDD" id="cd01347">
    <property type="entry name" value="ligand_gated_channel"/>
    <property type="match status" value="1"/>
</dbReference>
<dbReference type="InterPro" id="IPR000531">
    <property type="entry name" value="Beta-barrel_TonB"/>
</dbReference>
<accession>A0A227KIQ2</accession>
<evidence type="ECO:0000256" key="6">
    <source>
        <dbReference type="ARBA" id="ARBA00022729"/>
    </source>
</evidence>
<dbReference type="Pfam" id="PF00593">
    <property type="entry name" value="TonB_dep_Rec_b-barrel"/>
    <property type="match status" value="1"/>
</dbReference>
<keyword evidence="7 12" id="KW-0798">TonB box</keyword>
<evidence type="ECO:0000256" key="12">
    <source>
        <dbReference type="RuleBase" id="RU003357"/>
    </source>
</evidence>
<evidence type="ECO:0000256" key="13">
    <source>
        <dbReference type="SAM" id="SignalP"/>
    </source>
</evidence>
<reference evidence="17" key="1">
    <citation type="submission" date="2017-05" db="EMBL/GenBank/DDBJ databases">
        <title>Improved OligoMM genomes.</title>
        <authorList>
            <person name="Garzetti D."/>
        </authorList>
    </citation>
    <scope>NUCLEOTIDE SEQUENCE [LARGE SCALE GENOMIC DNA]</scope>
    <source>
        <strain evidence="17">YL45</strain>
    </source>
</reference>
<comment type="subcellular location">
    <subcellularLocation>
        <location evidence="1 11">Cell outer membrane</location>
        <topology evidence="1 11">Multi-pass membrane protein</topology>
    </subcellularLocation>
</comment>
<evidence type="ECO:0000256" key="7">
    <source>
        <dbReference type="ARBA" id="ARBA00023077"/>
    </source>
</evidence>
<keyword evidence="10 11" id="KW-0998">Cell outer membrane</keyword>
<evidence type="ECO:0000313" key="17">
    <source>
        <dbReference type="Proteomes" id="UP000214610"/>
    </source>
</evidence>
<dbReference type="InterPro" id="IPR037066">
    <property type="entry name" value="Plug_dom_sf"/>
</dbReference>
<evidence type="ECO:0000259" key="15">
    <source>
        <dbReference type="Pfam" id="PF07715"/>
    </source>
</evidence>
<comment type="similarity">
    <text evidence="2 11 12">Belongs to the TonB-dependent receptor family.</text>
</comment>
<evidence type="ECO:0000256" key="4">
    <source>
        <dbReference type="ARBA" id="ARBA00022452"/>
    </source>
</evidence>
<dbReference type="PANTHER" id="PTHR30069:SF29">
    <property type="entry name" value="HEMOGLOBIN AND HEMOGLOBIN-HAPTOGLOBIN-BINDING PROTEIN 1-RELATED"/>
    <property type="match status" value="1"/>
</dbReference>
<dbReference type="Gene3D" id="2.170.130.10">
    <property type="entry name" value="TonB-dependent receptor, plug domain"/>
    <property type="match status" value="1"/>
</dbReference>
<dbReference type="RefSeq" id="WP_066595087.1">
    <property type="nucleotide sequence ID" value="NZ_CANBEU010000003.1"/>
</dbReference>
<dbReference type="PROSITE" id="PS51257">
    <property type="entry name" value="PROKAR_LIPOPROTEIN"/>
    <property type="match status" value="1"/>
</dbReference>
<evidence type="ECO:0000256" key="9">
    <source>
        <dbReference type="ARBA" id="ARBA00023170"/>
    </source>
</evidence>
<dbReference type="GeneID" id="78362676"/>
<keyword evidence="3 11" id="KW-0813">Transport</keyword>
<dbReference type="EMBL" id="NHMP01000004">
    <property type="protein sequence ID" value="OXE47653.1"/>
    <property type="molecule type" value="Genomic_DNA"/>
</dbReference>
<dbReference type="SUPFAM" id="SSF56935">
    <property type="entry name" value="Porins"/>
    <property type="match status" value="1"/>
</dbReference>
<organism evidence="16 17">
    <name type="scientific">Turicimonas muris</name>
    <dbReference type="NCBI Taxonomy" id="1796652"/>
    <lineage>
        <taxon>Bacteria</taxon>
        <taxon>Pseudomonadati</taxon>
        <taxon>Pseudomonadota</taxon>
        <taxon>Betaproteobacteria</taxon>
        <taxon>Burkholderiales</taxon>
        <taxon>Sutterellaceae</taxon>
        <taxon>Turicimonas</taxon>
    </lineage>
</organism>
<evidence type="ECO:0000256" key="8">
    <source>
        <dbReference type="ARBA" id="ARBA00023136"/>
    </source>
</evidence>
<dbReference type="InterPro" id="IPR012910">
    <property type="entry name" value="Plug_dom"/>
</dbReference>
<dbReference type="InterPro" id="IPR039426">
    <property type="entry name" value="TonB-dep_rcpt-like"/>
</dbReference>
<dbReference type="AlphaFoldDB" id="A0A227KIQ2"/>
<comment type="caution">
    <text evidence="16">The sequence shown here is derived from an EMBL/GenBank/DDBJ whole genome shotgun (WGS) entry which is preliminary data.</text>
</comment>
<evidence type="ECO:0000256" key="11">
    <source>
        <dbReference type="PROSITE-ProRule" id="PRU01360"/>
    </source>
</evidence>
<keyword evidence="8 11" id="KW-0472">Membrane</keyword>